<comment type="subcellular location">
    <subcellularLocation>
        <location evidence="1">Membrane</location>
        <topology evidence="1">Multi-pass membrane protein</topology>
    </subcellularLocation>
</comment>
<evidence type="ECO:0008006" key="9">
    <source>
        <dbReference type="Google" id="ProtNLM"/>
    </source>
</evidence>
<feature type="transmembrane region" description="Helical" evidence="4">
    <location>
        <begin position="181"/>
        <end position="204"/>
    </location>
</feature>
<evidence type="ECO:0000256" key="4">
    <source>
        <dbReference type="SAM" id="Phobius"/>
    </source>
</evidence>
<feature type="transmembrane region" description="Helical" evidence="4">
    <location>
        <begin position="27"/>
        <end position="49"/>
    </location>
</feature>
<keyword evidence="4" id="KW-0812">Transmembrane</keyword>
<dbReference type="InterPro" id="IPR036322">
    <property type="entry name" value="WD40_repeat_dom_sf"/>
</dbReference>
<dbReference type="PROSITE" id="PS50850">
    <property type="entry name" value="MFS"/>
    <property type="match status" value="1"/>
</dbReference>
<dbReference type="PANTHER" id="PTHR10039">
    <property type="entry name" value="AMELOGENIN"/>
    <property type="match status" value="1"/>
</dbReference>
<gene>
    <name evidence="7" type="ORF">SUNI508_09448</name>
</gene>
<dbReference type="InterPro" id="IPR029058">
    <property type="entry name" value="AB_hydrolase_fold"/>
</dbReference>
<dbReference type="Gene3D" id="3.40.50.1820">
    <property type="entry name" value="alpha/beta hydrolase"/>
    <property type="match status" value="1"/>
</dbReference>
<feature type="transmembrane region" description="Helical" evidence="4">
    <location>
        <begin position="61"/>
        <end position="82"/>
    </location>
</feature>
<feature type="transmembrane region" description="Helical" evidence="4">
    <location>
        <begin position="94"/>
        <end position="111"/>
    </location>
</feature>
<feature type="domain" description="NACHT" evidence="5">
    <location>
        <begin position="784"/>
        <end position="927"/>
    </location>
</feature>
<keyword evidence="8" id="KW-1185">Reference proteome</keyword>
<evidence type="ECO:0000256" key="3">
    <source>
        <dbReference type="SAM" id="MobiDB-lite"/>
    </source>
</evidence>
<dbReference type="InterPro" id="IPR011701">
    <property type="entry name" value="MFS"/>
</dbReference>
<dbReference type="SUPFAM" id="SSF103473">
    <property type="entry name" value="MFS general substrate transporter"/>
    <property type="match status" value="1"/>
</dbReference>
<dbReference type="Gene3D" id="2.130.10.10">
    <property type="entry name" value="YVTN repeat-like/Quinoprotein amine dehydrogenase"/>
    <property type="match status" value="3"/>
</dbReference>
<feature type="transmembrane region" description="Helical" evidence="4">
    <location>
        <begin position="117"/>
        <end position="141"/>
    </location>
</feature>
<keyword evidence="4" id="KW-0472">Membrane</keyword>
<accession>A0ABR2UQ18</accession>
<evidence type="ECO:0000256" key="2">
    <source>
        <dbReference type="ARBA" id="ARBA00022737"/>
    </source>
</evidence>
<dbReference type="InterPro" id="IPR015943">
    <property type="entry name" value="WD40/YVTN_repeat-like_dom_sf"/>
</dbReference>
<keyword evidence="4" id="KW-1133">Transmembrane helix</keyword>
<feature type="region of interest" description="Disordered" evidence="3">
    <location>
        <begin position="1918"/>
        <end position="1945"/>
    </location>
</feature>
<dbReference type="InterPro" id="IPR001680">
    <property type="entry name" value="WD40_rpt"/>
</dbReference>
<proteinExistence type="predicted"/>
<evidence type="ECO:0000259" key="5">
    <source>
        <dbReference type="PROSITE" id="PS50837"/>
    </source>
</evidence>
<dbReference type="Pfam" id="PF24883">
    <property type="entry name" value="NPHP3_N"/>
    <property type="match status" value="1"/>
</dbReference>
<dbReference type="Gene3D" id="1.20.1250.20">
    <property type="entry name" value="MFS general substrate transporter like domains"/>
    <property type="match status" value="1"/>
</dbReference>
<feature type="transmembrane region" description="Helical" evidence="4">
    <location>
        <begin position="153"/>
        <end position="175"/>
    </location>
</feature>
<dbReference type="InterPro" id="IPR020846">
    <property type="entry name" value="MFS_dom"/>
</dbReference>
<sequence>MASAESTSPLPSSDVQYSHFTNRRRRYLVGLLGYVTLASSLTATIYFPLIQPLSQQFHVSVQSINLTITLYVVFQAISPALFAPLSDDFGRRPVLLITFAIYVAASLGLAFNQSSYTVLLVLRGLQSLGGSAVLSLAYGIVSDVITHAERGSMLGPLLAATNLGPCVGPLIGGLIALETGGSAWCFWSLVIFGAVAFLLIGWTLPETARTIVGSGSVPAKGAWRTWWSLCGPVRDRIFDAEKRSSQFAARTTHQTIGSSSCHETGEGKLRVPNPLGPLRIVFYQDTFLTLWTAAVVYTVWYCIQTSIPLIYGPIYHFNGLQVGLSYLAGGVGVIFGGFIAGRLMDWNYRAIAKQSGLPVDRKKGDDINSFPIEKARSRGISIIFAIYMCEVRKQLELEDSHLRPGPTLWMAMEAGSRNPRIGSLDTRSISVATPGSRSFTLRSLTKRNTGNEDVSKSQPKGPLGLTTLWNPSAPGIADVVFVHGLNGGSQSTWSYNGDKSTFWPREWLPEDGAFQDVRLHSFGYNSGWSQESILNINDFAQALLASIQDSPTIPSGESNAPLILIAHSMGGLVTKKAYILSKQIDAFEAVSRRIFAIFFLATPHRGSNMAELLTRMLALGGARPFVRELHRDSPTIQAINEEFPRFSGDLQLFSFFETLPMNYGIGKGLIVDKESAVLNYHNERTAYLNANHRDVARFPTRTDTAYVTIRNALATTIDLLRDRRRTTHHALFAEQRQVLERFLGVSDAPEDMLGSVVNSYLDGSCEWFMQKESFRRWRDNAYSELFWIQGKPGVGKTVLSSHIITHLRRRGVPKDCSFYFFVRSDKPRCTILAFLRSMAFQLAVMHPEILDVVIEILTGWKDSKIGKIDYNPIWRRLFVNGILKVKLNTPQYWVIDGLDECKEGPELLGLLVKAQEMWPLCILVTSRDTFDTIALFQPKSDVHSEHIHENDTKSDISLLIDSRIRSIPAKDEDMRHDIRQRIIDKSAGSFLWVDLVLTRLRKAQLSADVQRVLSSVPSDMNELYHDILTSMSEEKTSMQLAKAILRWAACASRPVTAEELHMALDWTSRTLILAMTCLKYLTGNEMRAPRSRKLSVGTEAQTRSPFVQYAAVSLFDHVSNAGEEGQALIPDLIRFFDSPNVLTWIEYLAENAGLSRLLQAGKTISNLLKSGMYYGITGISRDMTLLESWGTDLVRLVSKFGRQLQSHPSATHDLIAPFCPTDSAIHKRFASPRGLHLVGATEKVWNDCSSIISRSRGETITAVVCSDKHIALGTMQKTITLYNQSTYQQTRSINNEEPVMILAFGDAGKLIASAGTRSIKIWSVENGSHVNNVPIPSRCMSISFVNNDRMLLAALRNNEFLYWDILNGTRETARWTIDPDVRETLDFLTPTSAAISLSQGLLAVSYRAHDIVVWSFSEEVLHDHYCRETGSRINVDQSQLRKATVLALTFGAAPESSALIAGYMDGELVLYDTELATVRCSVHGVNAQSMCSSPDGRTLATGDAAGTIRIFDLESLRFLYKISFDAEFIAVRSLAFTGDNHRLLDIRGRQCRIWEPIALLRQEADAANSDALLVSTMPLEVEFEGPMNITYITAIACSQSGDFVICGKDDGSVHLYRTATGQHMQSLFSHGVAITSLLFHDKTGIIFCSDQSSRITCRRLIRKPRSAYQVEVLHDTSVKGAIVQVLSNMDFTRVLVSTAEEDLLMNLRESTNERLPCARDRPRTSFAWVSLPTSKDRLLYLSENQAFVYDWGTLRRTPESSILFDTLSSGAESTRFLPLTGSQYLATVSESTADGQPETQLWTNSSLRENSTRAVPVPEFDSISQQLDHIIGVYSQRLVFFHVEGWVCSIDLSPLDVQTLQRHFFIPADWQSLNSKAMMSITPQGDVIFSKRSELVIVRRGLEIERKVLGGRATSMSGKLQGVGGSRKSGLVERPRIQRVSKSAT</sequence>
<reference evidence="7 8" key="1">
    <citation type="journal article" date="2024" name="J. Plant Pathol.">
        <title>Sequence and assembly of the genome of Seiridium unicorne, isolate CBS 538.82, causal agent of cypress canker disease.</title>
        <authorList>
            <person name="Scali E."/>
            <person name="Rocca G.D."/>
            <person name="Danti R."/>
            <person name="Garbelotto M."/>
            <person name="Barberini S."/>
            <person name="Baroncelli R."/>
            <person name="Emiliani G."/>
        </authorList>
    </citation>
    <scope>NUCLEOTIDE SEQUENCE [LARGE SCALE GENOMIC DNA]</scope>
    <source>
        <strain evidence="7 8">BM-138-508</strain>
    </source>
</reference>
<dbReference type="SMART" id="SM00320">
    <property type="entry name" value="WD40"/>
    <property type="match status" value="5"/>
</dbReference>
<feature type="domain" description="Major facilitator superfamily (MFS) profile" evidence="6">
    <location>
        <begin position="28"/>
        <end position="675"/>
    </location>
</feature>
<dbReference type="Proteomes" id="UP001408356">
    <property type="component" value="Unassembled WGS sequence"/>
</dbReference>
<dbReference type="Gene3D" id="3.40.50.300">
    <property type="entry name" value="P-loop containing nucleotide triphosphate hydrolases"/>
    <property type="match status" value="1"/>
</dbReference>
<dbReference type="InterPro" id="IPR027417">
    <property type="entry name" value="P-loop_NTPase"/>
</dbReference>
<dbReference type="Pfam" id="PF00400">
    <property type="entry name" value="WD40"/>
    <property type="match status" value="2"/>
</dbReference>
<dbReference type="EMBL" id="JARVKF010000404">
    <property type="protein sequence ID" value="KAK9416750.1"/>
    <property type="molecule type" value="Genomic_DNA"/>
</dbReference>
<dbReference type="SUPFAM" id="SSF53474">
    <property type="entry name" value="alpha/beta-Hydrolases"/>
    <property type="match status" value="1"/>
</dbReference>
<dbReference type="SUPFAM" id="SSF52540">
    <property type="entry name" value="P-loop containing nucleoside triphosphate hydrolases"/>
    <property type="match status" value="1"/>
</dbReference>
<dbReference type="SUPFAM" id="SSF50978">
    <property type="entry name" value="WD40 repeat-like"/>
    <property type="match status" value="2"/>
</dbReference>
<feature type="transmembrane region" description="Helical" evidence="4">
    <location>
        <begin position="288"/>
        <end position="311"/>
    </location>
</feature>
<dbReference type="Pfam" id="PF07690">
    <property type="entry name" value="MFS_1"/>
    <property type="match status" value="1"/>
</dbReference>
<dbReference type="InterPro" id="IPR056884">
    <property type="entry name" value="NPHP3-like_N"/>
</dbReference>
<evidence type="ECO:0000256" key="1">
    <source>
        <dbReference type="ARBA" id="ARBA00004141"/>
    </source>
</evidence>
<dbReference type="PANTHER" id="PTHR10039:SF16">
    <property type="entry name" value="GPI INOSITOL-DEACYLASE"/>
    <property type="match status" value="1"/>
</dbReference>
<evidence type="ECO:0000313" key="7">
    <source>
        <dbReference type="EMBL" id="KAK9416750.1"/>
    </source>
</evidence>
<evidence type="ECO:0000313" key="8">
    <source>
        <dbReference type="Proteomes" id="UP001408356"/>
    </source>
</evidence>
<dbReference type="InterPro" id="IPR007111">
    <property type="entry name" value="NACHT_NTPase"/>
</dbReference>
<protein>
    <recommendedName>
        <fullName evidence="9">GPI inositol-deacylase</fullName>
    </recommendedName>
</protein>
<feature type="transmembrane region" description="Helical" evidence="4">
    <location>
        <begin position="323"/>
        <end position="344"/>
    </location>
</feature>
<organism evidence="7 8">
    <name type="scientific">Seiridium unicorne</name>
    <dbReference type="NCBI Taxonomy" id="138068"/>
    <lineage>
        <taxon>Eukaryota</taxon>
        <taxon>Fungi</taxon>
        <taxon>Dikarya</taxon>
        <taxon>Ascomycota</taxon>
        <taxon>Pezizomycotina</taxon>
        <taxon>Sordariomycetes</taxon>
        <taxon>Xylariomycetidae</taxon>
        <taxon>Amphisphaeriales</taxon>
        <taxon>Sporocadaceae</taxon>
        <taxon>Seiridium</taxon>
    </lineage>
</organism>
<comment type="caution">
    <text evidence="7">The sequence shown here is derived from an EMBL/GenBank/DDBJ whole genome shotgun (WGS) entry which is preliminary data.</text>
</comment>
<dbReference type="InterPro" id="IPR036259">
    <property type="entry name" value="MFS_trans_sf"/>
</dbReference>
<keyword evidence="2" id="KW-0677">Repeat</keyword>
<dbReference type="PROSITE" id="PS50837">
    <property type="entry name" value="NACHT"/>
    <property type="match status" value="1"/>
</dbReference>
<feature type="region of interest" description="Disordered" evidence="3">
    <location>
        <begin position="443"/>
        <end position="463"/>
    </location>
</feature>
<evidence type="ECO:0000259" key="6">
    <source>
        <dbReference type="PROSITE" id="PS50850"/>
    </source>
</evidence>
<name>A0ABR2UQ18_9PEZI</name>